<feature type="domain" description="RecX second three-helical" evidence="6">
    <location>
        <begin position="61"/>
        <end position="101"/>
    </location>
</feature>
<dbReference type="AlphaFoldDB" id="A0AAV5N8C5"/>
<dbReference type="EMBL" id="BRLH01000010">
    <property type="protein sequence ID" value="GKX57016.1"/>
    <property type="molecule type" value="Genomic_DNA"/>
</dbReference>
<evidence type="ECO:0000256" key="5">
    <source>
        <dbReference type="HAMAP-Rule" id="MF_01114"/>
    </source>
</evidence>
<feature type="domain" description="RecX third three-helical" evidence="7">
    <location>
        <begin position="106"/>
        <end position="151"/>
    </location>
</feature>
<comment type="similarity">
    <text evidence="2 5">Belongs to the RecX family.</text>
</comment>
<organism evidence="8 9">
    <name type="scientific">Leminorella grimontii</name>
    <dbReference type="NCBI Taxonomy" id="82981"/>
    <lineage>
        <taxon>Bacteria</taxon>
        <taxon>Pseudomonadati</taxon>
        <taxon>Pseudomonadota</taxon>
        <taxon>Gammaproteobacteria</taxon>
        <taxon>Enterobacterales</taxon>
        <taxon>Budviciaceae</taxon>
        <taxon>Leminorella</taxon>
    </lineage>
</organism>
<dbReference type="RefSeq" id="WP_027275174.1">
    <property type="nucleotide sequence ID" value="NZ_BRLH01000010.1"/>
</dbReference>
<evidence type="ECO:0000256" key="1">
    <source>
        <dbReference type="ARBA" id="ARBA00004496"/>
    </source>
</evidence>
<evidence type="ECO:0000256" key="3">
    <source>
        <dbReference type="ARBA" id="ARBA00018111"/>
    </source>
</evidence>
<dbReference type="Gene3D" id="1.10.10.10">
    <property type="entry name" value="Winged helix-like DNA-binding domain superfamily/Winged helix DNA-binding domain"/>
    <property type="match status" value="3"/>
</dbReference>
<dbReference type="PANTHER" id="PTHR33602">
    <property type="entry name" value="REGULATORY PROTEIN RECX FAMILY PROTEIN"/>
    <property type="match status" value="1"/>
</dbReference>
<dbReference type="GO" id="GO:0006282">
    <property type="term" value="P:regulation of DNA repair"/>
    <property type="evidence" value="ECO:0007669"/>
    <property type="project" value="UniProtKB-UniRule"/>
</dbReference>
<keyword evidence="4 5" id="KW-0963">Cytoplasm</keyword>
<name>A0AAV5N8C5_9GAMM</name>
<keyword evidence="9" id="KW-1185">Reference proteome</keyword>
<comment type="function">
    <text evidence="5">Modulates RecA activity.</text>
</comment>
<evidence type="ECO:0000313" key="9">
    <source>
        <dbReference type="Proteomes" id="UP001058124"/>
    </source>
</evidence>
<evidence type="ECO:0000256" key="4">
    <source>
        <dbReference type="ARBA" id="ARBA00022490"/>
    </source>
</evidence>
<dbReference type="GO" id="GO:0005737">
    <property type="term" value="C:cytoplasm"/>
    <property type="evidence" value="ECO:0007669"/>
    <property type="project" value="UniProtKB-SubCell"/>
</dbReference>
<dbReference type="Pfam" id="PF21981">
    <property type="entry name" value="RecX_HTH3"/>
    <property type="match status" value="1"/>
</dbReference>
<proteinExistence type="inferred from homology"/>
<dbReference type="InterPro" id="IPR036388">
    <property type="entry name" value="WH-like_DNA-bd_sf"/>
</dbReference>
<gene>
    <name evidence="5 8" type="primary">recX</name>
    <name evidence="8" type="ORF">SOASR030_31280</name>
</gene>
<accession>A0AAV5N8C5</accession>
<dbReference type="Pfam" id="PF02631">
    <property type="entry name" value="RecX_HTH2"/>
    <property type="match status" value="1"/>
</dbReference>
<sequence>MNSLLSRAMRILSQRDYSEAEMRRKLLTAHSSFRGREEQEPVSADDVNSVIEYCRQHGWLNDTGYAQKFVESRSRKGYGPQRIQFEMQQKGISQEEASAALASCDIDWFEIARDVATKKVGRRMPTDWKEKAKLQRHLAQRGFRQDEIRAVFSDSEY</sequence>
<dbReference type="Proteomes" id="UP001058124">
    <property type="component" value="Unassembled WGS sequence"/>
</dbReference>
<dbReference type="PANTHER" id="PTHR33602:SF1">
    <property type="entry name" value="REGULATORY PROTEIN RECX FAMILY PROTEIN"/>
    <property type="match status" value="1"/>
</dbReference>
<protein>
    <recommendedName>
        <fullName evidence="3 5">Regulatory protein RecX</fullName>
    </recommendedName>
</protein>
<comment type="subcellular location">
    <subcellularLocation>
        <location evidence="1 5">Cytoplasm</location>
    </subcellularLocation>
</comment>
<reference evidence="8" key="1">
    <citation type="submission" date="2022-06" db="EMBL/GenBank/DDBJ databases">
        <title>Draft genome sequences of Leminorella grimontii str. JCM5902.</title>
        <authorList>
            <person name="Wakabayashi Y."/>
            <person name="Kojima K."/>
        </authorList>
    </citation>
    <scope>NUCLEOTIDE SEQUENCE</scope>
    <source>
        <strain evidence="8">JCM 5902</strain>
    </source>
</reference>
<dbReference type="InterPro" id="IPR053924">
    <property type="entry name" value="RecX_HTH_2nd"/>
</dbReference>
<comment type="caution">
    <text evidence="8">The sequence shown here is derived from an EMBL/GenBank/DDBJ whole genome shotgun (WGS) entry which is preliminary data.</text>
</comment>
<dbReference type="InterPro" id="IPR053925">
    <property type="entry name" value="RecX_HTH_3rd"/>
</dbReference>
<dbReference type="InterPro" id="IPR003783">
    <property type="entry name" value="Regulatory_RecX"/>
</dbReference>
<evidence type="ECO:0000313" key="8">
    <source>
        <dbReference type="EMBL" id="GKX57016.1"/>
    </source>
</evidence>
<evidence type="ECO:0000259" key="6">
    <source>
        <dbReference type="Pfam" id="PF02631"/>
    </source>
</evidence>
<evidence type="ECO:0000256" key="2">
    <source>
        <dbReference type="ARBA" id="ARBA00009695"/>
    </source>
</evidence>
<dbReference type="HAMAP" id="MF_01114">
    <property type="entry name" value="RecX"/>
    <property type="match status" value="1"/>
</dbReference>
<evidence type="ECO:0000259" key="7">
    <source>
        <dbReference type="Pfam" id="PF21981"/>
    </source>
</evidence>